<feature type="transmembrane region" description="Helical" evidence="8">
    <location>
        <begin position="142"/>
        <end position="163"/>
    </location>
</feature>
<gene>
    <name evidence="10" type="ORF">PsYK624_087320</name>
</gene>
<dbReference type="PANTHER" id="PTHR43341">
    <property type="entry name" value="AMINO ACID PERMEASE"/>
    <property type="match status" value="1"/>
</dbReference>
<feature type="transmembrane region" description="Helical" evidence="8">
    <location>
        <begin position="198"/>
        <end position="218"/>
    </location>
</feature>
<feature type="region of interest" description="Disordered" evidence="7">
    <location>
        <begin position="1"/>
        <end position="45"/>
    </location>
</feature>
<dbReference type="AlphaFoldDB" id="A0A9P3LG05"/>
<name>A0A9P3LG05_9APHY</name>
<evidence type="ECO:0000256" key="5">
    <source>
        <dbReference type="ARBA" id="ARBA00022989"/>
    </source>
</evidence>
<feature type="transmembrane region" description="Helical" evidence="8">
    <location>
        <begin position="509"/>
        <end position="531"/>
    </location>
</feature>
<reference evidence="10 11" key="1">
    <citation type="submission" date="2021-08" db="EMBL/GenBank/DDBJ databases">
        <title>Draft Genome Sequence of Phanerochaete sordida strain YK-624.</title>
        <authorList>
            <person name="Mori T."/>
            <person name="Dohra H."/>
            <person name="Suzuki T."/>
            <person name="Kawagishi H."/>
            <person name="Hirai H."/>
        </authorList>
    </citation>
    <scope>NUCLEOTIDE SEQUENCE [LARGE SCALE GENOMIC DNA]</scope>
    <source>
        <strain evidence="10 11">YK-624</strain>
    </source>
</reference>
<keyword evidence="5 8" id="KW-1133">Transmembrane helix</keyword>
<keyword evidence="11" id="KW-1185">Reference proteome</keyword>
<comment type="subcellular location">
    <subcellularLocation>
        <location evidence="1">Membrane</location>
        <topology evidence="1">Multi-pass membrane protein</topology>
    </subcellularLocation>
</comment>
<evidence type="ECO:0000313" key="11">
    <source>
        <dbReference type="Proteomes" id="UP000703269"/>
    </source>
</evidence>
<keyword evidence="3 8" id="KW-0812">Transmembrane</keyword>
<dbReference type="Proteomes" id="UP000703269">
    <property type="component" value="Unassembled WGS sequence"/>
</dbReference>
<dbReference type="OrthoDB" id="3900342at2759"/>
<sequence>MSSRAFPTGLASRASSLRNRHEPHAETLSEDEQHVSPSNQGQRIEEAQKRWEDIKRDLPPQLTEAHSGVIGTGLFLGSGAALTHGGPVGAFLGYFIMGTVVYCLCVSIGEMIAFLPNVGGVVGLADLYVDRALGFSLGWAAWYNWSVTLPAEITAAVIVTGYWDTTNSLPTLSLTALYLALATIINCFPSKVYGTFEYYFSAMKVVTIVVIIVITLVLDIGPGVRKLRLFDTWKEPFAESYLGITGSFGRFLGFWAVLMQAAFSFFGSEVPGIAAGEVIDATRNVPRALRRVYIRITLFYLGGIFCAGLLVRSDDPDLTSDATAGTVKASPFVIAFEHAGYHALSSVINAAVLLSAWSAAASDVYISSRFLFFLARQRHAPRMFNFLLRYPQEKEHAELEDEAIDNPTQAEMSSAPFDYSKPLSYDDDPEDTSQAPKHKLTQAIHVSTFPVSASASTLDLPEDEIPLNEEPYVTQPYKDEECAKPPQPRGRLSLKRWLTERWCKKDWSVFPLIVPLNAVLGSASVGLLAFLNAKGTSAQAALSWMTSVASIASLLSWAGMMFTYIRWYQGTVYAERQYEDESTRDTARISRDEIEIIRKNRHRGQPFLACWAFGMCVLILFTNGWSVFVHSGWRIADVQDEATNTYSTTERPSKPIANFLASYIPIVSPCRYTSPCDS</sequence>
<feature type="transmembrane region" description="Helical" evidence="8">
    <location>
        <begin position="607"/>
        <end position="628"/>
    </location>
</feature>
<feature type="transmembrane region" description="Helical" evidence="8">
    <location>
        <begin position="175"/>
        <end position="192"/>
    </location>
</feature>
<dbReference type="InterPro" id="IPR004841">
    <property type="entry name" value="AA-permease/SLC12A_dom"/>
</dbReference>
<feature type="domain" description="Amino acid permease/ SLC12A" evidence="9">
    <location>
        <begin position="67"/>
        <end position="385"/>
    </location>
</feature>
<proteinExistence type="predicted"/>
<dbReference type="PROSITE" id="PS00218">
    <property type="entry name" value="AMINO_ACID_PERMEASE_1"/>
    <property type="match status" value="1"/>
</dbReference>
<evidence type="ECO:0000256" key="6">
    <source>
        <dbReference type="ARBA" id="ARBA00023136"/>
    </source>
</evidence>
<protein>
    <submittedName>
        <fullName evidence="10">Amino acid permease-domain-containing protein</fullName>
    </submittedName>
</protein>
<evidence type="ECO:0000259" key="9">
    <source>
        <dbReference type="Pfam" id="PF00324"/>
    </source>
</evidence>
<feature type="transmembrane region" description="Helical" evidence="8">
    <location>
        <begin position="350"/>
        <end position="374"/>
    </location>
</feature>
<dbReference type="GO" id="GO:0015171">
    <property type="term" value="F:amino acid transmembrane transporter activity"/>
    <property type="evidence" value="ECO:0007669"/>
    <property type="project" value="TreeGrafter"/>
</dbReference>
<dbReference type="Gene3D" id="1.20.1740.10">
    <property type="entry name" value="Amino acid/polyamine transporter I"/>
    <property type="match status" value="1"/>
</dbReference>
<keyword evidence="2" id="KW-0813">Transport</keyword>
<dbReference type="PANTHER" id="PTHR43341:SF20">
    <property type="entry name" value="AAT FAMILY AMINO ACID TRANSPORTER"/>
    <property type="match status" value="1"/>
</dbReference>
<feature type="compositionally biased region" description="Basic and acidic residues" evidence="7">
    <location>
        <begin position="19"/>
        <end position="34"/>
    </location>
</feature>
<keyword evidence="4" id="KW-0029">Amino-acid transport</keyword>
<feature type="transmembrane region" description="Helical" evidence="8">
    <location>
        <begin position="292"/>
        <end position="311"/>
    </location>
</feature>
<evidence type="ECO:0000256" key="4">
    <source>
        <dbReference type="ARBA" id="ARBA00022970"/>
    </source>
</evidence>
<dbReference type="InterPro" id="IPR050524">
    <property type="entry name" value="APC_YAT"/>
</dbReference>
<evidence type="ECO:0000256" key="1">
    <source>
        <dbReference type="ARBA" id="ARBA00004141"/>
    </source>
</evidence>
<feature type="transmembrane region" description="Helical" evidence="8">
    <location>
        <begin position="543"/>
        <end position="567"/>
    </location>
</feature>
<dbReference type="GO" id="GO:0016020">
    <property type="term" value="C:membrane"/>
    <property type="evidence" value="ECO:0007669"/>
    <property type="project" value="UniProtKB-SubCell"/>
</dbReference>
<dbReference type="Pfam" id="PF00324">
    <property type="entry name" value="AA_permease"/>
    <property type="match status" value="1"/>
</dbReference>
<dbReference type="EMBL" id="BPQB01000027">
    <property type="protein sequence ID" value="GJE92577.1"/>
    <property type="molecule type" value="Genomic_DNA"/>
</dbReference>
<evidence type="ECO:0000313" key="10">
    <source>
        <dbReference type="EMBL" id="GJE92577.1"/>
    </source>
</evidence>
<evidence type="ECO:0000256" key="7">
    <source>
        <dbReference type="SAM" id="MobiDB-lite"/>
    </source>
</evidence>
<organism evidence="10 11">
    <name type="scientific">Phanerochaete sordida</name>
    <dbReference type="NCBI Taxonomy" id="48140"/>
    <lineage>
        <taxon>Eukaryota</taxon>
        <taxon>Fungi</taxon>
        <taxon>Dikarya</taxon>
        <taxon>Basidiomycota</taxon>
        <taxon>Agaricomycotina</taxon>
        <taxon>Agaricomycetes</taxon>
        <taxon>Polyporales</taxon>
        <taxon>Phanerochaetaceae</taxon>
        <taxon>Phanerochaete</taxon>
    </lineage>
</organism>
<evidence type="ECO:0000256" key="3">
    <source>
        <dbReference type="ARBA" id="ARBA00022692"/>
    </source>
</evidence>
<comment type="caution">
    <text evidence="10">The sequence shown here is derived from an EMBL/GenBank/DDBJ whole genome shotgun (WGS) entry which is preliminary data.</text>
</comment>
<evidence type="ECO:0000256" key="2">
    <source>
        <dbReference type="ARBA" id="ARBA00022448"/>
    </source>
</evidence>
<dbReference type="InterPro" id="IPR004840">
    <property type="entry name" value="Amino_acid_permease_CS"/>
</dbReference>
<keyword evidence="6 8" id="KW-0472">Membrane</keyword>
<evidence type="ECO:0000256" key="8">
    <source>
        <dbReference type="SAM" id="Phobius"/>
    </source>
</evidence>
<feature type="transmembrane region" description="Helical" evidence="8">
    <location>
        <begin position="91"/>
        <end position="115"/>
    </location>
</feature>
<accession>A0A9P3LG05</accession>